<dbReference type="InterPro" id="IPR025559">
    <property type="entry name" value="Eis_dom"/>
</dbReference>
<dbReference type="InterPro" id="IPR041380">
    <property type="entry name" value="Acetyltransf_17"/>
</dbReference>
<evidence type="ECO:0000313" key="3">
    <source>
        <dbReference type="Proteomes" id="UP000034076"/>
    </source>
</evidence>
<dbReference type="InterPro" id="IPR051554">
    <property type="entry name" value="Acetyltransferase_Eis"/>
</dbReference>
<dbReference type="AlphaFoldDB" id="A0A0M2NPS3"/>
<dbReference type="InterPro" id="IPR016181">
    <property type="entry name" value="Acyl_CoA_acyltransferase"/>
</dbReference>
<dbReference type="Pfam" id="PF13530">
    <property type="entry name" value="SCP2_2"/>
    <property type="match status" value="1"/>
</dbReference>
<dbReference type="Pfam" id="PF17668">
    <property type="entry name" value="Acetyltransf_17"/>
    <property type="match status" value="1"/>
</dbReference>
<reference evidence="2 3" key="1">
    <citation type="submission" date="2015-04" db="EMBL/GenBank/DDBJ databases">
        <title>Draft genome sequence of bacteremic isolate Catabacter hongkongensis type strain HKU16T.</title>
        <authorList>
            <person name="Lau S.K."/>
            <person name="Teng J.L."/>
            <person name="Huang Y."/>
            <person name="Curreem S.O."/>
            <person name="Tsui S.K."/>
            <person name="Woo P.C."/>
        </authorList>
    </citation>
    <scope>NUCLEOTIDE SEQUENCE [LARGE SCALE GENOMIC DNA]</scope>
    <source>
        <strain evidence="2 3">HKU16</strain>
    </source>
</reference>
<dbReference type="PANTHER" id="PTHR37817">
    <property type="entry name" value="N-ACETYLTRANSFERASE EIS"/>
    <property type="match status" value="1"/>
</dbReference>
<dbReference type="PANTHER" id="PTHR37817:SF1">
    <property type="entry name" value="N-ACETYLTRANSFERASE EIS"/>
    <property type="match status" value="1"/>
</dbReference>
<dbReference type="Gene3D" id="3.40.630.30">
    <property type="match status" value="2"/>
</dbReference>
<dbReference type="SUPFAM" id="SSF55729">
    <property type="entry name" value="Acyl-CoA N-acyltransferases (Nat)"/>
    <property type="match status" value="1"/>
</dbReference>
<gene>
    <name evidence="2" type="ORF">CHK_0071</name>
</gene>
<proteinExistence type="predicted"/>
<name>A0A0M2NPS3_9FIRM</name>
<keyword evidence="2" id="KW-0808">Transferase</keyword>
<dbReference type="OrthoDB" id="9768284at2"/>
<organism evidence="2 3">
    <name type="scientific">Christensenella hongkongensis</name>
    <dbReference type="NCBI Taxonomy" id="270498"/>
    <lineage>
        <taxon>Bacteria</taxon>
        <taxon>Bacillati</taxon>
        <taxon>Bacillota</taxon>
        <taxon>Clostridia</taxon>
        <taxon>Christensenellales</taxon>
        <taxon>Christensenellaceae</taxon>
        <taxon>Christensenella</taxon>
    </lineage>
</organism>
<dbReference type="PATRIC" id="fig|270498.16.peg.1245"/>
<feature type="domain" description="N-acetyltransferase" evidence="1">
    <location>
        <begin position="7"/>
        <end position="162"/>
    </location>
</feature>
<comment type="caution">
    <text evidence="2">The sequence shown here is derived from an EMBL/GenBank/DDBJ whole genome shotgun (WGS) entry which is preliminary data.</text>
</comment>
<accession>A0A0M2NPS3</accession>
<dbReference type="Pfam" id="PF13527">
    <property type="entry name" value="Acetyltransf_9"/>
    <property type="match status" value="1"/>
</dbReference>
<dbReference type="STRING" id="270498.CHK_0071"/>
<keyword evidence="3" id="KW-1185">Reference proteome</keyword>
<dbReference type="SUPFAM" id="SSF55718">
    <property type="entry name" value="SCP-like"/>
    <property type="match status" value="1"/>
</dbReference>
<dbReference type="Gene3D" id="3.30.1050.10">
    <property type="entry name" value="SCP2 sterol-binding domain"/>
    <property type="match status" value="1"/>
</dbReference>
<dbReference type="EMBL" id="LAYJ01000014">
    <property type="protein sequence ID" value="KKI52407.1"/>
    <property type="molecule type" value="Genomic_DNA"/>
</dbReference>
<sequence length="405" mass="48179">MWNEEHFQSRRLDEADFEEFDALLRYAFQVTSRDMARIGWSETELMQSKKPVFDAAYVLGWFYKNHLASQIVIYPMEVNIQGKIFQMGGLTGVATYPEYTGRGLIHALIRMGLEHMREQQQWISFLYPYSIPFYRKQGWEIVSDKMTFTIKDTQLPKIRPAGGMIERVPVEDEDIRNVYKYFSLQRHGALIRSELEWDEYWRWESDDIMAAVYYNTEQKPLGYVIYYIRDEVLRIKEIVYLTQEAKYGIWNYISAHFSMVNQVEGANYSGQPIAFEFEDSEIEETIKTYYMARIVDVKPFLEEYPFQVADEKRDFYFKVHDPVAEWNNGVFHLFWNEGSACCEKSDYDGEEPLVELDIGTLTTMMMGYKRPTYLYHNDRIKADYHVLSLLEMLIPSEKPYFSDYF</sequence>
<dbReference type="Proteomes" id="UP000034076">
    <property type="component" value="Unassembled WGS sequence"/>
</dbReference>
<dbReference type="PROSITE" id="PS51186">
    <property type="entry name" value="GNAT"/>
    <property type="match status" value="1"/>
</dbReference>
<dbReference type="InterPro" id="IPR036527">
    <property type="entry name" value="SCP2_sterol-bd_dom_sf"/>
</dbReference>
<evidence type="ECO:0000259" key="1">
    <source>
        <dbReference type="PROSITE" id="PS51186"/>
    </source>
</evidence>
<protein>
    <submittedName>
        <fullName evidence="2">Acetyltransferase</fullName>
    </submittedName>
</protein>
<dbReference type="RefSeq" id="WP_046441885.1">
    <property type="nucleotide sequence ID" value="NZ_JAXDTA010000051.1"/>
</dbReference>
<dbReference type="InterPro" id="IPR000182">
    <property type="entry name" value="GNAT_dom"/>
</dbReference>
<dbReference type="GO" id="GO:0034069">
    <property type="term" value="F:aminoglycoside N-acetyltransferase activity"/>
    <property type="evidence" value="ECO:0007669"/>
    <property type="project" value="TreeGrafter"/>
</dbReference>
<evidence type="ECO:0000313" key="2">
    <source>
        <dbReference type="EMBL" id="KKI52407.1"/>
    </source>
</evidence>
<dbReference type="GO" id="GO:0030649">
    <property type="term" value="P:aminoglycoside antibiotic catabolic process"/>
    <property type="evidence" value="ECO:0007669"/>
    <property type="project" value="TreeGrafter"/>
</dbReference>